<evidence type="ECO:0000313" key="2">
    <source>
        <dbReference type="Proteomes" id="UP000267606"/>
    </source>
</evidence>
<reference evidence="3" key="1">
    <citation type="submission" date="2016-06" db="UniProtKB">
        <authorList>
            <consortium name="WormBaseParasite"/>
        </authorList>
    </citation>
    <scope>IDENTIFICATION</scope>
</reference>
<dbReference type="WBParaSite" id="OFLC_0000299001-mRNA-1">
    <property type="protein sequence ID" value="OFLC_0000299001-mRNA-1"/>
    <property type="gene ID" value="OFLC_0000299001"/>
</dbReference>
<dbReference type="AlphaFoldDB" id="A0A183H680"/>
<dbReference type="EMBL" id="UZAJ01001871">
    <property type="protein sequence ID" value="VDO34910.1"/>
    <property type="molecule type" value="Genomic_DNA"/>
</dbReference>
<organism evidence="3">
    <name type="scientific">Onchocerca flexuosa</name>
    <dbReference type="NCBI Taxonomy" id="387005"/>
    <lineage>
        <taxon>Eukaryota</taxon>
        <taxon>Metazoa</taxon>
        <taxon>Ecdysozoa</taxon>
        <taxon>Nematoda</taxon>
        <taxon>Chromadorea</taxon>
        <taxon>Rhabditida</taxon>
        <taxon>Spirurina</taxon>
        <taxon>Spiruromorpha</taxon>
        <taxon>Filarioidea</taxon>
        <taxon>Onchocercidae</taxon>
        <taxon>Onchocerca</taxon>
    </lineage>
</organism>
<proteinExistence type="predicted"/>
<evidence type="ECO:0000313" key="1">
    <source>
        <dbReference type="EMBL" id="VDO34910.1"/>
    </source>
</evidence>
<reference evidence="1 2" key="2">
    <citation type="submission" date="2018-11" db="EMBL/GenBank/DDBJ databases">
        <authorList>
            <consortium name="Pathogen Informatics"/>
        </authorList>
    </citation>
    <scope>NUCLEOTIDE SEQUENCE [LARGE SCALE GENOMIC DNA]</scope>
</reference>
<gene>
    <name evidence="1" type="ORF">OFLC_LOCUS2991</name>
</gene>
<evidence type="ECO:0000313" key="3">
    <source>
        <dbReference type="WBParaSite" id="OFLC_0000299001-mRNA-1"/>
    </source>
</evidence>
<keyword evidence="2" id="KW-1185">Reference proteome</keyword>
<sequence>MTNSCTCLNPNKAYGISRRIIFRGGFDRTKETYSRRNQRDRSHNTILCLSADSCGIASYRTRTHIQPYSVNASMHATHAHMDGEGKCKMHEMSSWTRKCVTGMGIGDMSLPPPTRMSYVWTDEYGMVYTLLESFFIENEDPVVRIP</sequence>
<accession>A0A183H680</accession>
<name>A0A183H680_9BILA</name>
<protein>
    <submittedName>
        <fullName evidence="1 3">Uncharacterized protein</fullName>
    </submittedName>
</protein>
<dbReference type="Proteomes" id="UP000267606">
    <property type="component" value="Unassembled WGS sequence"/>
</dbReference>